<accession>A0AAD9UW92</accession>
<reference evidence="5" key="1">
    <citation type="journal article" date="2023" name="G3 (Bethesda)">
        <title>Whole genome assembly and annotation of the endangered Caribbean coral Acropora cervicornis.</title>
        <authorList>
            <person name="Selwyn J.D."/>
            <person name="Vollmer S.V."/>
        </authorList>
    </citation>
    <scope>NUCLEOTIDE SEQUENCE</scope>
    <source>
        <strain evidence="5">K2</strain>
    </source>
</reference>
<feature type="region of interest" description="Disordered" evidence="2">
    <location>
        <begin position="176"/>
        <end position="196"/>
    </location>
</feature>
<dbReference type="Pfam" id="PF00632">
    <property type="entry name" value="HECT"/>
    <property type="match status" value="1"/>
</dbReference>
<dbReference type="GO" id="GO:0004842">
    <property type="term" value="F:ubiquitin-protein transferase activity"/>
    <property type="evidence" value="ECO:0007669"/>
    <property type="project" value="InterPro"/>
</dbReference>
<gene>
    <name evidence="5" type="ORF">P5673_027031</name>
</gene>
<evidence type="ECO:0000256" key="1">
    <source>
        <dbReference type="ARBA" id="ARBA00022786"/>
    </source>
</evidence>
<dbReference type="Gene3D" id="3.30.2410.10">
    <property type="entry name" value="Hect, E3 ligase catalytic domain"/>
    <property type="match status" value="1"/>
</dbReference>
<dbReference type="SUPFAM" id="SSF56204">
    <property type="entry name" value="Hect, E3 ligase catalytic domain"/>
    <property type="match status" value="1"/>
</dbReference>
<dbReference type="SUPFAM" id="SSF56219">
    <property type="entry name" value="DNase I-like"/>
    <property type="match status" value="1"/>
</dbReference>
<feature type="domain" description="HECT" evidence="3">
    <location>
        <begin position="756"/>
        <end position="862"/>
    </location>
</feature>
<dbReference type="InterPro" id="IPR036691">
    <property type="entry name" value="Endo/exonu/phosph_ase_sf"/>
</dbReference>
<evidence type="ECO:0000313" key="5">
    <source>
        <dbReference type="EMBL" id="KAK2552017.1"/>
    </source>
</evidence>
<dbReference type="PANTHER" id="PTHR47027:SF20">
    <property type="entry name" value="REVERSE TRANSCRIPTASE-LIKE PROTEIN WITH RNA-DIRECTED DNA POLYMERASE DOMAIN"/>
    <property type="match status" value="1"/>
</dbReference>
<dbReference type="AlphaFoldDB" id="A0AAD9UW92"/>
<reference evidence="5" key="2">
    <citation type="journal article" date="2023" name="Science">
        <title>Genomic signatures of disease resistance in endangered staghorn corals.</title>
        <authorList>
            <person name="Vollmer S.V."/>
            <person name="Selwyn J.D."/>
            <person name="Despard B.A."/>
            <person name="Roesel C.L."/>
        </authorList>
    </citation>
    <scope>NUCLEOTIDE SEQUENCE</scope>
    <source>
        <strain evidence="5">K2</strain>
    </source>
</reference>
<evidence type="ECO:0000256" key="2">
    <source>
        <dbReference type="SAM" id="MobiDB-lite"/>
    </source>
</evidence>
<organism evidence="5 6">
    <name type="scientific">Acropora cervicornis</name>
    <name type="common">Staghorn coral</name>
    <dbReference type="NCBI Taxonomy" id="6130"/>
    <lineage>
        <taxon>Eukaryota</taxon>
        <taxon>Metazoa</taxon>
        <taxon>Cnidaria</taxon>
        <taxon>Anthozoa</taxon>
        <taxon>Hexacorallia</taxon>
        <taxon>Scleractinia</taxon>
        <taxon>Astrocoeniina</taxon>
        <taxon>Acroporidae</taxon>
        <taxon>Acropora</taxon>
    </lineage>
</organism>
<evidence type="ECO:0000313" key="6">
    <source>
        <dbReference type="Proteomes" id="UP001249851"/>
    </source>
</evidence>
<dbReference type="Pfam" id="PF03372">
    <property type="entry name" value="Exo_endo_phos"/>
    <property type="match status" value="1"/>
</dbReference>
<dbReference type="Proteomes" id="UP001249851">
    <property type="component" value="Unassembled WGS sequence"/>
</dbReference>
<keyword evidence="6" id="KW-1185">Reference proteome</keyword>
<name>A0AAD9UW92_ACRCE</name>
<proteinExistence type="predicted"/>
<dbReference type="EMBL" id="JARQWQ010000091">
    <property type="protein sequence ID" value="KAK2552017.1"/>
    <property type="molecule type" value="Genomic_DNA"/>
</dbReference>
<evidence type="ECO:0000259" key="4">
    <source>
        <dbReference type="Pfam" id="PF03372"/>
    </source>
</evidence>
<comment type="caution">
    <text evidence="5">The sequence shown here is derived from an EMBL/GenBank/DDBJ whole genome shotgun (WGS) entry which is preliminary data.</text>
</comment>
<protein>
    <submittedName>
        <fullName evidence="5">Uncharacterized protein</fullName>
    </submittedName>
</protein>
<dbReference type="PANTHER" id="PTHR47027">
    <property type="entry name" value="REVERSE TRANSCRIPTASE DOMAIN-CONTAINING PROTEIN"/>
    <property type="match status" value="1"/>
</dbReference>
<dbReference type="Gene3D" id="3.60.10.10">
    <property type="entry name" value="Endonuclease/exonuclease/phosphatase"/>
    <property type="match status" value="1"/>
</dbReference>
<feature type="compositionally biased region" description="Basic residues" evidence="2">
    <location>
        <begin position="365"/>
        <end position="377"/>
    </location>
</feature>
<feature type="domain" description="Endonuclease/exonuclease/phosphatase" evidence="4">
    <location>
        <begin position="216"/>
        <end position="351"/>
    </location>
</feature>
<keyword evidence="1" id="KW-0833">Ubl conjugation pathway</keyword>
<dbReference type="InterPro" id="IPR000569">
    <property type="entry name" value="HECT_dom"/>
</dbReference>
<evidence type="ECO:0000259" key="3">
    <source>
        <dbReference type="Pfam" id="PF00632"/>
    </source>
</evidence>
<sequence>MTTFLCHYFVEAIRVLDEGIPSSTGKPLLFLEGQSDHRIPTHDHSLRLTGAYRAMGRIIGHSILHGGSGLHGLSPAVKNYLSNGADSDNHPMLTVEDIPDIELRQIVTELDMLPTDEKPSTDLKTASDPYMLEAGLDPDQLSFSQNRKLVVESLITFHVIDKRRLALDDIIKVPSGSGSTAQGSGQLGKGAEGAKNPWVRTGYHKRKRTGKPLILATWNVRTLLDRVEASRPERRTALVTRELKQYNVDIAALSETRFLDKGELSEVGSGYTIFWSGRKSERKAGVGFAVRTSLVSQLESQPKGINDRIMTMRLPLQDNRNATLISVYAPTMTNPDDIKEVFYQQLDVVVRSVPTADRSKVSFQIRRKRRPQGKKPPKKLDVSQTKNPDVVLALQSELSKRLEQVTFCKGVTEENWAKFRDEVNSAARETIDVLKKHHQDWFDDNDTEIQGLLAEKYTAHKAWLADKQSDAKRDRFHSLRGKLQKQLHERFMIKIDGKILNCVDSFTYLGSSLSSSNSLDKEISTRIAKANASYGRLQRRVWCDRGLSIETKCAVYKAVVLSALLYGCESWTLYRRHIKLLDQFHQRCLRRIMDIKWFNKVTNVKVLQKAKTQSIDTLLTLSQLRWSGHWVRMSDDRLPKQLFYSELSEGHRLRGRPTLRFKDTLKKSLQNCRIATAHWETTTSNRRVWKQLTRKGAAAYEQAKQRAHAEKRAATNAGTESRGSSIPWMEEVQLHSFLKKYPNLVPHVFPTDAERVVSGKEIKESFSFEDNLNEEQQRTVEFFKTYIDDIDGVEGGSKLRTLLTFWTGESAFKASSGHLLIKFDEAENNLPMSETCFRSITLPTKHEQYMEFKRNMDIALKYIF</sequence>
<dbReference type="InterPro" id="IPR035983">
    <property type="entry name" value="Hect_E3_ubiquitin_ligase"/>
</dbReference>
<dbReference type="InterPro" id="IPR005135">
    <property type="entry name" value="Endo/exonuclease/phosphatase"/>
</dbReference>
<feature type="region of interest" description="Disordered" evidence="2">
    <location>
        <begin position="365"/>
        <end position="386"/>
    </location>
</feature>